<dbReference type="Proteomes" id="UP000192247">
    <property type="component" value="Unassembled WGS sequence"/>
</dbReference>
<dbReference type="EMBL" id="MNPL01007963">
    <property type="protein sequence ID" value="OQR74451.1"/>
    <property type="molecule type" value="Genomic_DNA"/>
</dbReference>
<evidence type="ECO:0000313" key="2">
    <source>
        <dbReference type="Proteomes" id="UP000192247"/>
    </source>
</evidence>
<comment type="caution">
    <text evidence="1">The sequence shown here is derived from an EMBL/GenBank/DDBJ whole genome shotgun (WGS) entry which is preliminary data.</text>
</comment>
<reference evidence="1 2" key="1">
    <citation type="journal article" date="2017" name="Gigascience">
        <title>Draft genome of the honey bee ectoparasitic mite, Tropilaelaps mercedesae, is shaped by the parasitic life history.</title>
        <authorList>
            <person name="Dong X."/>
            <person name="Armstrong S.D."/>
            <person name="Xia D."/>
            <person name="Makepeace B.L."/>
            <person name="Darby A.C."/>
            <person name="Kadowaki T."/>
        </authorList>
    </citation>
    <scope>NUCLEOTIDE SEQUENCE [LARGE SCALE GENOMIC DNA]</scope>
    <source>
        <strain evidence="1">Wuxi-XJTLU</strain>
    </source>
</reference>
<evidence type="ECO:0000313" key="1">
    <source>
        <dbReference type="EMBL" id="OQR74451.1"/>
    </source>
</evidence>
<sequence length="74" mass="8478">MEEIGPDVRGCAGSAVVSSGRRRRTLAVRGDYLKITKEELRKELRLRGLRTSSKRIEMASEMVRATALTHRYWD</sequence>
<accession>A0A1V9XLW5</accession>
<gene>
    <name evidence="1" type="ORF">BIW11_03421</name>
</gene>
<organism evidence="1 2">
    <name type="scientific">Tropilaelaps mercedesae</name>
    <dbReference type="NCBI Taxonomy" id="418985"/>
    <lineage>
        <taxon>Eukaryota</taxon>
        <taxon>Metazoa</taxon>
        <taxon>Ecdysozoa</taxon>
        <taxon>Arthropoda</taxon>
        <taxon>Chelicerata</taxon>
        <taxon>Arachnida</taxon>
        <taxon>Acari</taxon>
        <taxon>Parasitiformes</taxon>
        <taxon>Mesostigmata</taxon>
        <taxon>Gamasina</taxon>
        <taxon>Dermanyssoidea</taxon>
        <taxon>Laelapidae</taxon>
        <taxon>Tropilaelaps</taxon>
    </lineage>
</organism>
<dbReference type="InParanoid" id="A0A1V9XLW5"/>
<dbReference type="AlphaFoldDB" id="A0A1V9XLW5"/>
<name>A0A1V9XLW5_9ACAR</name>
<keyword evidence="2" id="KW-1185">Reference proteome</keyword>
<proteinExistence type="predicted"/>
<protein>
    <submittedName>
        <fullName evidence="1">Vacuole membrane protein 1-like</fullName>
    </submittedName>
</protein>